<evidence type="ECO:0000256" key="8">
    <source>
        <dbReference type="ARBA" id="ARBA00022977"/>
    </source>
</evidence>
<evidence type="ECO:0000256" key="13">
    <source>
        <dbReference type="HAMAP-Rule" id="MF_00097"/>
    </source>
</evidence>
<keyword evidence="7 13" id="KW-0460">Magnesium</keyword>
<dbReference type="InterPro" id="IPR034291">
    <property type="entry name" value="TMP_synthase"/>
</dbReference>
<dbReference type="CDD" id="cd01169">
    <property type="entry name" value="HMPP_kinase"/>
    <property type="match status" value="1"/>
</dbReference>
<dbReference type="RefSeq" id="WP_311899287.1">
    <property type="nucleotide sequence ID" value="NZ_JAUOES010000010.1"/>
</dbReference>
<keyword evidence="8 13" id="KW-0784">Thiamine biosynthesis</keyword>
<dbReference type="GO" id="GO:0008972">
    <property type="term" value="F:phosphomethylpyrimidine kinase activity"/>
    <property type="evidence" value="ECO:0007669"/>
    <property type="project" value="UniProtKB-EC"/>
</dbReference>
<feature type="binding site" evidence="13">
    <location>
        <position position="573"/>
    </location>
    <ligand>
        <name>2-[(2R,5Z)-2-carboxy-4-methylthiazol-5(2H)-ylidene]ethyl phosphate</name>
        <dbReference type="ChEBI" id="CHEBI:62899"/>
    </ligand>
</feature>
<dbReference type="CDD" id="cd00564">
    <property type="entry name" value="TMP_TenI"/>
    <property type="match status" value="1"/>
</dbReference>
<dbReference type="EMBL" id="JAUOES010000010">
    <property type="protein sequence ID" value="MDT3280791.1"/>
    <property type="molecule type" value="Genomic_DNA"/>
</dbReference>
<keyword evidence="6" id="KW-0067">ATP-binding</keyword>
<feature type="domain" description="Pyridoxamine kinase/Phosphomethylpyrimidine kinase" evidence="15">
    <location>
        <begin position="26"/>
        <end position="219"/>
    </location>
</feature>
<evidence type="ECO:0000256" key="6">
    <source>
        <dbReference type="ARBA" id="ARBA00022840"/>
    </source>
</evidence>
<evidence type="ECO:0000256" key="5">
    <source>
        <dbReference type="ARBA" id="ARBA00022777"/>
    </source>
</evidence>
<comment type="caution">
    <text evidence="16">The sequence shown here is derived from an EMBL/GenBank/DDBJ whole genome shotgun (WGS) entry which is preliminary data.</text>
</comment>
<dbReference type="EC" id="2.5.1.3" evidence="13"/>
<dbReference type="InterPro" id="IPR036206">
    <property type="entry name" value="ThiamineP_synth_sf"/>
</dbReference>
<comment type="function">
    <text evidence="13">Condenses 4-methyl-5-(beta-hydroxyethyl)thiazole monophosphate (THZ-P) and 2-methyl-4-amino-5-hydroxymethyl pyrimidine pyrophosphate (HMP-PP) to form thiamine monophosphate (TMP).</text>
</comment>
<dbReference type="GO" id="GO:0008902">
    <property type="term" value="F:hydroxymethylpyrimidine kinase activity"/>
    <property type="evidence" value="ECO:0007669"/>
    <property type="project" value="UniProtKB-EC"/>
</dbReference>
<comment type="catalytic activity">
    <reaction evidence="10 13">
        <text>4-methyl-5-(2-phosphooxyethyl)-thiazole + 4-amino-2-methyl-5-(diphosphooxymethyl)pyrimidine + H(+) = thiamine phosphate + diphosphate</text>
        <dbReference type="Rhea" id="RHEA:22328"/>
        <dbReference type="ChEBI" id="CHEBI:15378"/>
        <dbReference type="ChEBI" id="CHEBI:33019"/>
        <dbReference type="ChEBI" id="CHEBI:37575"/>
        <dbReference type="ChEBI" id="CHEBI:57841"/>
        <dbReference type="ChEBI" id="CHEBI:58296"/>
        <dbReference type="EC" id="2.5.1.3"/>
    </reaction>
</comment>
<feature type="binding site" evidence="13">
    <location>
        <position position="495"/>
    </location>
    <ligand>
        <name>Mg(2+)</name>
        <dbReference type="ChEBI" id="CHEBI:18420"/>
    </ligand>
</feature>
<proteinExistence type="inferred from homology"/>
<keyword evidence="9" id="KW-0511">Multifunctional enzyme</keyword>
<keyword evidence="3 13" id="KW-0479">Metal-binding</keyword>
<dbReference type="SUPFAM" id="SSF53613">
    <property type="entry name" value="Ribokinase-like"/>
    <property type="match status" value="1"/>
</dbReference>
<evidence type="ECO:0000313" key="17">
    <source>
        <dbReference type="Proteomes" id="UP001249505"/>
    </source>
</evidence>
<dbReference type="Pfam" id="PF02581">
    <property type="entry name" value="TMP-TENI"/>
    <property type="match status" value="1"/>
</dbReference>
<keyword evidence="4" id="KW-0547">Nucleotide-binding</keyword>
<comment type="catalytic activity">
    <reaction evidence="11 13">
        <text>2-(2-carboxy-4-methylthiazol-5-yl)ethyl phosphate + 4-amino-2-methyl-5-(diphosphooxymethyl)pyrimidine + 2 H(+) = thiamine phosphate + CO2 + diphosphate</text>
        <dbReference type="Rhea" id="RHEA:47848"/>
        <dbReference type="ChEBI" id="CHEBI:15378"/>
        <dbReference type="ChEBI" id="CHEBI:16526"/>
        <dbReference type="ChEBI" id="CHEBI:33019"/>
        <dbReference type="ChEBI" id="CHEBI:37575"/>
        <dbReference type="ChEBI" id="CHEBI:57841"/>
        <dbReference type="ChEBI" id="CHEBI:62890"/>
        <dbReference type="EC" id="2.5.1.3"/>
    </reaction>
</comment>
<gene>
    <name evidence="13" type="primary">thiE</name>
    <name evidence="16" type="ORF">Q4Q50_10880</name>
</gene>
<evidence type="ECO:0000256" key="12">
    <source>
        <dbReference type="ARBA" id="ARBA00047883"/>
    </source>
</evidence>
<evidence type="ECO:0000256" key="7">
    <source>
        <dbReference type="ARBA" id="ARBA00022842"/>
    </source>
</evidence>
<organism evidence="16 17">
    <name type="scientific">Shewanella scandinavica</name>
    <dbReference type="NCBI Taxonomy" id="3063538"/>
    <lineage>
        <taxon>Bacteria</taxon>
        <taxon>Pseudomonadati</taxon>
        <taxon>Pseudomonadota</taxon>
        <taxon>Gammaproteobacteria</taxon>
        <taxon>Alteromonadales</taxon>
        <taxon>Shewanellaceae</taxon>
        <taxon>Shewanella</taxon>
    </lineage>
</organism>
<name>A0ABU3FZK4_9GAMM</name>
<dbReference type="HAMAP" id="MF_00097">
    <property type="entry name" value="TMP_synthase"/>
    <property type="match status" value="1"/>
</dbReference>
<comment type="catalytic activity">
    <reaction evidence="12 13">
        <text>2-[(2R,5Z)-2-carboxy-4-methylthiazol-5(2H)-ylidene]ethyl phosphate + 4-amino-2-methyl-5-(diphosphooxymethyl)pyrimidine + 2 H(+) = thiamine phosphate + CO2 + diphosphate</text>
        <dbReference type="Rhea" id="RHEA:47844"/>
        <dbReference type="ChEBI" id="CHEBI:15378"/>
        <dbReference type="ChEBI" id="CHEBI:16526"/>
        <dbReference type="ChEBI" id="CHEBI:33019"/>
        <dbReference type="ChEBI" id="CHEBI:37575"/>
        <dbReference type="ChEBI" id="CHEBI:57841"/>
        <dbReference type="ChEBI" id="CHEBI:62899"/>
        <dbReference type="EC" id="2.5.1.3"/>
    </reaction>
</comment>
<dbReference type="InterPro" id="IPR013785">
    <property type="entry name" value="Aldolase_TIM"/>
</dbReference>
<comment type="caution">
    <text evidence="13">Lacks conserved residue(s) required for the propagation of feature annotation.</text>
</comment>
<dbReference type="Proteomes" id="UP001249505">
    <property type="component" value="Unassembled WGS sequence"/>
</dbReference>
<dbReference type="SUPFAM" id="SSF51391">
    <property type="entry name" value="Thiamin phosphate synthase"/>
    <property type="match status" value="1"/>
</dbReference>
<protein>
    <recommendedName>
        <fullName evidence="13">Thiamine-phosphate synthase</fullName>
        <shortName evidence="13">TP synthase</shortName>
        <shortName evidence="13">TPS</shortName>
        <ecNumber evidence="13">2.5.1.3</ecNumber>
    </recommendedName>
    <alternativeName>
        <fullName evidence="13">Thiamine-phosphate pyrophosphorylase</fullName>
        <shortName evidence="13">TMP pyrophosphorylase</shortName>
        <shortName evidence="13">TMP-PPase</shortName>
    </alternativeName>
</protein>
<dbReference type="Gene3D" id="3.20.20.70">
    <property type="entry name" value="Aldolase class I"/>
    <property type="match status" value="1"/>
</dbReference>
<evidence type="ECO:0000256" key="2">
    <source>
        <dbReference type="ARBA" id="ARBA00022679"/>
    </source>
</evidence>
<dbReference type="InterPro" id="IPR029056">
    <property type="entry name" value="Ribokinase-like"/>
</dbReference>
<evidence type="ECO:0000256" key="10">
    <source>
        <dbReference type="ARBA" id="ARBA00047334"/>
    </source>
</evidence>
<dbReference type="Gene3D" id="3.40.1190.20">
    <property type="match status" value="1"/>
</dbReference>
<keyword evidence="17" id="KW-1185">Reference proteome</keyword>
<comment type="similarity">
    <text evidence="13">Belongs to the thiamine-phosphate synthase family.</text>
</comment>
<feature type="binding site" evidence="13">
    <location>
        <position position="514"/>
    </location>
    <ligand>
        <name>4-amino-2-methyl-5-(diphosphooxymethyl)pyrimidine</name>
        <dbReference type="ChEBI" id="CHEBI:57841"/>
    </ligand>
</feature>
<evidence type="ECO:0000256" key="3">
    <source>
        <dbReference type="ARBA" id="ARBA00022723"/>
    </source>
</evidence>
<feature type="domain" description="Pyridoxamine kinase/Phosphomethylpyrimidine kinase" evidence="15">
    <location>
        <begin position="255"/>
        <end position="320"/>
    </location>
</feature>
<dbReference type="PANTHER" id="PTHR20858">
    <property type="entry name" value="PHOSPHOMETHYLPYRIMIDINE KINASE"/>
    <property type="match status" value="1"/>
</dbReference>
<dbReference type="Pfam" id="PF08543">
    <property type="entry name" value="Phos_pyr_kin"/>
    <property type="match status" value="2"/>
</dbReference>
<evidence type="ECO:0000256" key="4">
    <source>
        <dbReference type="ARBA" id="ARBA00022741"/>
    </source>
</evidence>
<dbReference type="InterPro" id="IPR004399">
    <property type="entry name" value="HMP/HMP-P_kinase_dom"/>
</dbReference>
<comment type="pathway">
    <text evidence="1 13">Cofactor biosynthesis; thiamine diphosphate biosynthesis; thiamine phosphate from 4-amino-2-methyl-5-diphosphomethylpyrimidine and 4-methyl-5-(2-phosphoethyl)-thiazole: step 1/1.</text>
</comment>
<evidence type="ECO:0000256" key="11">
    <source>
        <dbReference type="ARBA" id="ARBA00047851"/>
    </source>
</evidence>
<feature type="binding site" evidence="13">
    <location>
        <position position="476"/>
    </location>
    <ligand>
        <name>Mg(2+)</name>
        <dbReference type="ChEBI" id="CHEBI:18420"/>
    </ligand>
</feature>
<evidence type="ECO:0000259" key="14">
    <source>
        <dbReference type="Pfam" id="PF02581"/>
    </source>
</evidence>
<feature type="binding site" evidence="13">
    <location>
        <position position="475"/>
    </location>
    <ligand>
        <name>4-amino-2-methyl-5-(diphosphooxymethyl)pyrimidine</name>
        <dbReference type="ChEBI" id="CHEBI:57841"/>
    </ligand>
</feature>
<dbReference type="InterPro" id="IPR022998">
    <property type="entry name" value="ThiamineP_synth_TenI"/>
</dbReference>
<evidence type="ECO:0000259" key="15">
    <source>
        <dbReference type="Pfam" id="PF08543"/>
    </source>
</evidence>
<reference evidence="16 17" key="1">
    <citation type="submission" date="2023-07" db="EMBL/GenBank/DDBJ databases">
        <title>Novel Shewanella species isolated from Baltic Sea sediments.</title>
        <authorList>
            <person name="Martin-Rodriguez A.J."/>
        </authorList>
    </citation>
    <scope>NUCLEOTIDE SEQUENCE [LARGE SCALE GENOMIC DNA]</scope>
    <source>
        <strain evidence="16 17">SP2S1-2</strain>
    </source>
</reference>
<feature type="binding site" evidence="13">
    <location>
        <position position="543"/>
    </location>
    <ligand>
        <name>4-amino-2-methyl-5-(diphosphooxymethyl)pyrimidine</name>
        <dbReference type="ChEBI" id="CHEBI:57841"/>
    </ligand>
</feature>
<dbReference type="InterPro" id="IPR013749">
    <property type="entry name" value="PM/HMP-P_kinase-1"/>
</dbReference>
<sequence>MLGIHGDNAPMNTEHPAFVWTIAGSDSGGGAGIQADLATIQDLGCHGCSVVTTVTAQSSVAVTLVEPVSAAMLMAQLTTLLSDLPPKAIKIGLLADQTQVALLADWIASFKIHYPSVPVIVDPVMVASCGDALAVDNCQDIKSAAKSALDFRPFKGLIELITPNVLELGRLTHSDVSTKAQFAAAALALSQSLDCSVLAKGGDVSFGSTDILADTHAQTHANTLDTAYKSNGWDLELAEDYLVCRQVRASSELHQNGRFWLASQRVNTRHNHGSGCTLSSAIAAVLAQGFVLQDAVVVAKAYVSQGLSAAVGLGQGPGPLARTGWPNDLSRYAKINLCDGNFISHHLNQHLDVRSDLVATVLSATDQVRIAYTSPQNILSHGFKVLDADLGVYPVVSDLIMLESLLAAGVKTLQLRIKTDISELTTAAPAEFNLGKSALSRCESGEPELIGSELEAQIQTAIALGKHFNAQLFINDHWQLAMKYHAFGVHLGQEDLAVTDLAAIQAAGLALGISSHSYFELLLAHQYSPSYIALGHIFPTTTKQMPSAPQGLAKLKHYVALLQDHYPLVAIGGIDLDNLAKVKTTGVGNIAVVRAITKAKNPLAAFAELSQAWEQCSLSEELAVKHELDAKHE</sequence>
<feature type="domain" description="Thiamine phosphate synthase/TenI" evidence="14">
    <location>
        <begin position="401"/>
        <end position="596"/>
    </location>
</feature>
<accession>A0ABU3FZK4</accession>
<evidence type="ECO:0000256" key="9">
    <source>
        <dbReference type="ARBA" id="ARBA00023268"/>
    </source>
</evidence>
<feature type="binding site" evidence="13">
    <location>
        <begin position="414"/>
        <end position="418"/>
    </location>
    <ligand>
        <name>4-amino-2-methyl-5-(diphosphooxymethyl)pyrimidine</name>
        <dbReference type="ChEBI" id="CHEBI:57841"/>
    </ligand>
</feature>
<evidence type="ECO:0000313" key="16">
    <source>
        <dbReference type="EMBL" id="MDT3280791.1"/>
    </source>
</evidence>
<keyword evidence="2 13" id="KW-0808">Transferase</keyword>
<feature type="binding site" evidence="13">
    <location>
        <begin position="540"/>
        <end position="542"/>
    </location>
    <ligand>
        <name>2-[(2R,5Z)-2-carboxy-4-methylthiazol-5(2H)-ylidene]ethyl phosphate</name>
        <dbReference type="ChEBI" id="CHEBI:62899"/>
    </ligand>
</feature>
<comment type="cofactor">
    <cofactor evidence="13">
        <name>Mg(2+)</name>
        <dbReference type="ChEBI" id="CHEBI:18420"/>
    </cofactor>
    <text evidence="13">Binds 1 Mg(2+) ion per subunit.</text>
</comment>
<evidence type="ECO:0000256" key="1">
    <source>
        <dbReference type="ARBA" id="ARBA00005165"/>
    </source>
</evidence>
<keyword evidence="5 16" id="KW-0418">Kinase</keyword>
<dbReference type="PANTHER" id="PTHR20858:SF17">
    <property type="entry name" value="HYDROXYMETHYLPYRIMIDINE_PHOSPHOMETHYLPYRIMIDINE KINASE THI20-RELATED"/>
    <property type="match status" value="1"/>
</dbReference>